<sequence length="388" mass="44576">MKCFPNIIYFFCDELRADALNCYNPGRGLQTPNIDFIAERGIRYDSCYCNSPVCVPSRASILTGLYPKDMGVYHNEAAYPPFKLHEQYETIPSILRRYGYKTASFGKIHLPNGMFSFEFINEEGSEMHMGLNLKMDLAIKILPRGGFRSILGSTYPPDREYYPGRVTRNALDYMKNQKKPYFIRISYLQPHTPIIVPKPFDTLYENIFFDSTIKVSDGLSRFEKRFAEIVDAGTLTPDEIRMIKVYYYGLVAWIDSQVGYILDYLKSGGEIEDTVIIIGADHGALRGENGGLGKQTFHYTAHRFPLIIYYPPKIPMGRVEDKICENLDLGPTLFHLLNIETPSQFKGMNLLQKLEDHEVYAEIGFGEKTSYAFPNKRYGRYYGDRGWP</sequence>
<accession>A0A223HX99</accession>
<dbReference type="SUPFAM" id="SSF53649">
    <property type="entry name" value="Alkaline phosphatase-like"/>
    <property type="match status" value="1"/>
</dbReference>
<dbReference type="InterPro" id="IPR017850">
    <property type="entry name" value="Alkaline_phosphatase_core_sf"/>
</dbReference>
<dbReference type="InterPro" id="IPR000917">
    <property type="entry name" value="Sulfatase_N"/>
</dbReference>
<dbReference type="PANTHER" id="PTHR45953">
    <property type="entry name" value="IDURONATE 2-SULFATASE"/>
    <property type="match status" value="1"/>
</dbReference>
<dbReference type="GO" id="GO:0046872">
    <property type="term" value="F:metal ion binding"/>
    <property type="evidence" value="ECO:0007669"/>
    <property type="project" value="UniProtKB-KW"/>
</dbReference>
<protein>
    <recommendedName>
        <fullName evidence="3">Sulfatase N-terminal domain-containing protein</fullName>
    </recommendedName>
</protein>
<evidence type="ECO:0000256" key="2">
    <source>
        <dbReference type="ARBA" id="ARBA00022801"/>
    </source>
</evidence>
<keyword evidence="2" id="KW-0378">Hydrolase</keyword>
<evidence type="ECO:0000256" key="1">
    <source>
        <dbReference type="ARBA" id="ARBA00022723"/>
    </source>
</evidence>
<dbReference type="EMBL" id="CP016893">
    <property type="protein sequence ID" value="AST57110.1"/>
    <property type="molecule type" value="Genomic_DNA"/>
</dbReference>
<dbReference type="GO" id="GO:0005737">
    <property type="term" value="C:cytoplasm"/>
    <property type="evidence" value="ECO:0007669"/>
    <property type="project" value="TreeGrafter"/>
</dbReference>
<evidence type="ECO:0000313" key="5">
    <source>
        <dbReference type="Proteomes" id="UP000214975"/>
    </source>
</evidence>
<dbReference type="GO" id="GO:0008484">
    <property type="term" value="F:sulfuric ester hydrolase activity"/>
    <property type="evidence" value="ECO:0007669"/>
    <property type="project" value="TreeGrafter"/>
</dbReference>
<proteinExistence type="predicted"/>
<dbReference type="Pfam" id="PF00884">
    <property type="entry name" value="Sulfatase"/>
    <property type="match status" value="1"/>
</dbReference>
<feature type="domain" description="Sulfatase N-terminal" evidence="3">
    <location>
        <begin position="5"/>
        <end position="339"/>
    </location>
</feature>
<reference evidence="4 5" key="1">
    <citation type="submission" date="2016-08" db="EMBL/GenBank/DDBJ databases">
        <title>A novel genetic cassette of butanologenic Thermoanaerobacterium thermosaccharolyticum that directly convert cellulose to butanol.</title>
        <authorList>
            <person name="Li T."/>
            <person name="He J."/>
        </authorList>
    </citation>
    <scope>NUCLEOTIDE SEQUENCE [LARGE SCALE GENOMIC DNA]</scope>
    <source>
        <strain evidence="4 5">TG57</strain>
    </source>
</reference>
<keyword evidence="1" id="KW-0479">Metal-binding</keyword>
<dbReference type="PANTHER" id="PTHR45953:SF1">
    <property type="entry name" value="IDURONATE 2-SULFATASE"/>
    <property type="match status" value="1"/>
</dbReference>
<dbReference type="Gene3D" id="3.40.720.10">
    <property type="entry name" value="Alkaline Phosphatase, subunit A"/>
    <property type="match status" value="1"/>
</dbReference>
<dbReference type="Proteomes" id="UP000214975">
    <property type="component" value="Chromosome"/>
</dbReference>
<evidence type="ECO:0000259" key="3">
    <source>
        <dbReference type="Pfam" id="PF00884"/>
    </source>
</evidence>
<evidence type="ECO:0000313" key="4">
    <source>
        <dbReference type="EMBL" id="AST57110.1"/>
    </source>
</evidence>
<gene>
    <name evidence="4" type="ORF">Thert_00995</name>
</gene>
<name>A0A223HX99_THETR</name>
<organism evidence="4 5">
    <name type="scientific">Thermoanaerobacterium thermosaccharolyticum</name>
    <name type="common">Clostridium thermosaccharolyticum</name>
    <dbReference type="NCBI Taxonomy" id="1517"/>
    <lineage>
        <taxon>Bacteria</taxon>
        <taxon>Bacillati</taxon>
        <taxon>Bacillota</taxon>
        <taxon>Clostridia</taxon>
        <taxon>Thermoanaerobacterales</taxon>
        <taxon>Thermoanaerobacteraceae</taxon>
        <taxon>Thermoanaerobacterium</taxon>
    </lineage>
</organism>
<dbReference type="AlphaFoldDB" id="A0A223HX99"/>